<dbReference type="EMBL" id="BGPR01000366">
    <property type="protein sequence ID" value="GBM15928.1"/>
    <property type="molecule type" value="Genomic_DNA"/>
</dbReference>
<dbReference type="OrthoDB" id="6435519at2759"/>
<protein>
    <recommendedName>
        <fullName evidence="3">KRAB-related domain-containing protein</fullName>
    </recommendedName>
</protein>
<evidence type="ECO:0008006" key="3">
    <source>
        <dbReference type="Google" id="ProtNLM"/>
    </source>
</evidence>
<gene>
    <name evidence="1" type="ORF">AVEN_270598_1</name>
</gene>
<proteinExistence type="predicted"/>
<reference evidence="1 2" key="1">
    <citation type="journal article" date="2019" name="Sci. Rep.">
        <title>Orb-weaving spider Araneus ventricosus genome elucidates the spidroin gene catalogue.</title>
        <authorList>
            <person name="Kono N."/>
            <person name="Nakamura H."/>
            <person name="Ohtoshi R."/>
            <person name="Moran D.A.P."/>
            <person name="Shinohara A."/>
            <person name="Yoshida Y."/>
            <person name="Fujiwara M."/>
            <person name="Mori M."/>
            <person name="Tomita M."/>
            <person name="Arakawa K."/>
        </authorList>
    </citation>
    <scope>NUCLEOTIDE SEQUENCE [LARGE SCALE GENOMIC DNA]</scope>
</reference>
<comment type="caution">
    <text evidence="1">The sequence shown here is derived from an EMBL/GenBank/DDBJ whole genome shotgun (WGS) entry which is preliminary data.</text>
</comment>
<dbReference type="AlphaFoldDB" id="A0A4Y2DIV3"/>
<keyword evidence="2" id="KW-1185">Reference proteome</keyword>
<evidence type="ECO:0000313" key="1">
    <source>
        <dbReference type="EMBL" id="GBM15928.1"/>
    </source>
</evidence>
<evidence type="ECO:0000313" key="2">
    <source>
        <dbReference type="Proteomes" id="UP000499080"/>
    </source>
</evidence>
<dbReference type="Proteomes" id="UP000499080">
    <property type="component" value="Unassembled WGS sequence"/>
</dbReference>
<sequence>MTEFADGVDLSLEQFFTENSWIEMSNFEKRCYTNKKINYEFFLNLGLNPDKPDFMKKVKNRKYLNKFKEENRSKEKKEESVELKEKVSKIVQSKKNNDAVFPLKQTSKNFGEKSRSCKTYFQNLMPRTEAYLKNLEILQELLERQLEKLEGNGSKENSVSTK</sequence>
<organism evidence="1 2">
    <name type="scientific">Araneus ventricosus</name>
    <name type="common">Orbweaver spider</name>
    <name type="synonym">Epeira ventricosa</name>
    <dbReference type="NCBI Taxonomy" id="182803"/>
    <lineage>
        <taxon>Eukaryota</taxon>
        <taxon>Metazoa</taxon>
        <taxon>Ecdysozoa</taxon>
        <taxon>Arthropoda</taxon>
        <taxon>Chelicerata</taxon>
        <taxon>Arachnida</taxon>
        <taxon>Araneae</taxon>
        <taxon>Araneomorphae</taxon>
        <taxon>Entelegynae</taxon>
        <taxon>Araneoidea</taxon>
        <taxon>Araneidae</taxon>
        <taxon>Araneus</taxon>
    </lineage>
</organism>
<name>A0A4Y2DIV3_ARAVE</name>
<accession>A0A4Y2DIV3</accession>